<dbReference type="AlphaFoldDB" id="A0A3N4SEK2"/>
<evidence type="ECO:0000313" key="2">
    <source>
        <dbReference type="Proteomes" id="UP000266906"/>
    </source>
</evidence>
<protein>
    <submittedName>
        <fullName evidence="1">Uncharacterized protein</fullName>
    </submittedName>
</protein>
<proteinExistence type="predicted"/>
<evidence type="ECO:0000313" key="1">
    <source>
        <dbReference type="EMBL" id="RPE37060.1"/>
    </source>
</evidence>
<reference evidence="1 2" key="1">
    <citation type="submission" date="2018-11" db="EMBL/GenBank/DDBJ databases">
        <title>Sequencing the genomes of 1000 actinobacteria strains.</title>
        <authorList>
            <person name="Klenk H.-P."/>
        </authorList>
    </citation>
    <scope>NUCLEOTIDE SEQUENCE [LARGE SCALE GENOMIC DNA]</scope>
    <source>
        <strain evidence="1 2">DSM 44781</strain>
    </source>
</reference>
<dbReference type="EMBL" id="RKQG01000001">
    <property type="protein sequence ID" value="RPE37060.1"/>
    <property type="molecule type" value="Genomic_DNA"/>
</dbReference>
<keyword evidence="2" id="KW-1185">Reference proteome</keyword>
<organism evidence="1 2">
    <name type="scientific">Kitasatospora cineracea</name>
    <dbReference type="NCBI Taxonomy" id="88074"/>
    <lineage>
        <taxon>Bacteria</taxon>
        <taxon>Bacillati</taxon>
        <taxon>Actinomycetota</taxon>
        <taxon>Actinomycetes</taxon>
        <taxon>Kitasatosporales</taxon>
        <taxon>Streptomycetaceae</taxon>
        <taxon>Kitasatospora</taxon>
    </lineage>
</organism>
<comment type="caution">
    <text evidence="1">The sequence shown here is derived from an EMBL/GenBank/DDBJ whole genome shotgun (WGS) entry which is preliminary data.</text>
</comment>
<gene>
    <name evidence="1" type="ORF">EDD38_5444</name>
</gene>
<sequence length="148" mass="15801">MVRPVSGRGRGGHDKGEGDAVEAIGAGRVWAPWPELMAGHRPVLVAPFDPSRPADPAQGWTGPGTVSEVRRDWAAAFDGTRLLVTRPDGAPWYDGPVAAAREWTRALRAHQALTLTTGAFHTPFDFPTAAAQGRLSVLTVPARLIDPH</sequence>
<accession>A0A3N4SEK2</accession>
<dbReference type="Proteomes" id="UP000266906">
    <property type="component" value="Unassembled WGS sequence"/>
</dbReference>
<name>A0A3N4SEK2_9ACTN</name>